<feature type="compositionally biased region" description="Basic and acidic residues" evidence="1">
    <location>
        <begin position="1"/>
        <end position="14"/>
    </location>
</feature>
<sequence>MARAYREPEQEGLLRSRGSRGTFVAPPPAQRAAPPEPGAATGPDAAAPDLRTPARALVQCARRAGADREALLSLVAEEWDGAAASEASPTEAGRY</sequence>
<keyword evidence="2" id="KW-0238">DNA-binding</keyword>
<reference evidence="2 3" key="1">
    <citation type="submission" date="2020-07" db="EMBL/GenBank/DDBJ databases">
        <title>Sequencing the genomes of 1000 actinobacteria strains.</title>
        <authorList>
            <person name="Klenk H.-P."/>
        </authorList>
    </citation>
    <scope>NUCLEOTIDE SEQUENCE [LARGE SCALE GENOMIC DNA]</scope>
    <source>
        <strain evidence="2 3">CXB654</strain>
    </source>
</reference>
<dbReference type="Gene3D" id="1.10.10.10">
    <property type="entry name" value="Winged helix-like DNA-binding domain superfamily/Winged helix DNA-binding domain"/>
    <property type="match status" value="1"/>
</dbReference>
<keyword evidence="3" id="KW-1185">Reference proteome</keyword>
<name>A0A852U557_9ACTN</name>
<evidence type="ECO:0000256" key="1">
    <source>
        <dbReference type="SAM" id="MobiDB-lite"/>
    </source>
</evidence>
<proteinExistence type="predicted"/>
<evidence type="ECO:0000313" key="3">
    <source>
        <dbReference type="Proteomes" id="UP000589036"/>
    </source>
</evidence>
<gene>
    <name evidence="2" type="ORF">HDA32_005762</name>
</gene>
<dbReference type="RefSeq" id="WP_179646095.1">
    <property type="nucleotide sequence ID" value="NZ_BAAAYY010000044.1"/>
</dbReference>
<dbReference type="AlphaFoldDB" id="A0A852U557"/>
<feature type="compositionally biased region" description="Pro residues" evidence="1">
    <location>
        <begin position="25"/>
        <end position="37"/>
    </location>
</feature>
<organism evidence="2 3">
    <name type="scientific">Spinactinospora alkalitolerans</name>
    <dbReference type="NCBI Taxonomy" id="687207"/>
    <lineage>
        <taxon>Bacteria</taxon>
        <taxon>Bacillati</taxon>
        <taxon>Actinomycetota</taxon>
        <taxon>Actinomycetes</taxon>
        <taxon>Streptosporangiales</taxon>
        <taxon>Nocardiopsidaceae</taxon>
        <taxon>Spinactinospora</taxon>
    </lineage>
</organism>
<comment type="caution">
    <text evidence="2">The sequence shown here is derived from an EMBL/GenBank/DDBJ whole genome shotgun (WGS) entry which is preliminary data.</text>
</comment>
<evidence type="ECO:0000313" key="2">
    <source>
        <dbReference type="EMBL" id="NYE50642.1"/>
    </source>
</evidence>
<dbReference type="EMBL" id="JACCCC010000001">
    <property type="protein sequence ID" value="NYE50642.1"/>
    <property type="molecule type" value="Genomic_DNA"/>
</dbReference>
<protein>
    <submittedName>
        <fullName evidence="2">DNA-binding transcriptional regulator YhcF (GntR family)</fullName>
    </submittedName>
</protein>
<feature type="compositionally biased region" description="Low complexity" evidence="1">
    <location>
        <begin position="38"/>
        <end position="49"/>
    </location>
</feature>
<dbReference type="GO" id="GO:0003677">
    <property type="term" value="F:DNA binding"/>
    <property type="evidence" value="ECO:0007669"/>
    <property type="project" value="UniProtKB-KW"/>
</dbReference>
<dbReference type="InterPro" id="IPR036388">
    <property type="entry name" value="WH-like_DNA-bd_sf"/>
</dbReference>
<accession>A0A852U557</accession>
<feature type="region of interest" description="Disordered" evidence="1">
    <location>
        <begin position="1"/>
        <end position="49"/>
    </location>
</feature>
<dbReference type="Proteomes" id="UP000589036">
    <property type="component" value="Unassembled WGS sequence"/>
</dbReference>